<dbReference type="InterPro" id="IPR045079">
    <property type="entry name" value="Oxoprolinase-like"/>
</dbReference>
<dbReference type="InterPro" id="IPR024071">
    <property type="entry name" value="S-Me-THD_C_sf"/>
</dbReference>
<dbReference type="Pfam" id="PF01968">
    <property type="entry name" value="Hydantoinase_A"/>
    <property type="match status" value="1"/>
</dbReference>
<accession>A0A1B9GLZ0</accession>
<reference evidence="5 6" key="1">
    <citation type="submission" date="2013-07" db="EMBL/GenBank/DDBJ databases">
        <title>The Genome Sequence of Cryptococcus heveanensis BCC8398.</title>
        <authorList>
            <consortium name="The Broad Institute Genome Sequencing Platform"/>
            <person name="Cuomo C."/>
            <person name="Litvintseva A."/>
            <person name="Chen Y."/>
            <person name="Heitman J."/>
            <person name="Sun S."/>
            <person name="Springer D."/>
            <person name="Dromer F."/>
            <person name="Young S.K."/>
            <person name="Zeng Q."/>
            <person name="Gargeya S."/>
            <person name="Fitzgerald M."/>
            <person name="Abouelleil A."/>
            <person name="Alvarado L."/>
            <person name="Berlin A.M."/>
            <person name="Chapman S.B."/>
            <person name="Dewar J."/>
            <person name="Goldberg J."/>
            <person name="Griggs A."/>
            <person name="Gujja S."/>
            <person name="Hansen M."/>
            <person name="Howarth C."/>
            <person name="Imamovic A."/>
            <person name="Larimer J."/>
            <person name="McCowan C."/>
            <person name="Murphy C."/>
            <person name="Pearson M."/>
            <person name="Priest M."/>
            <person name="Roberts A."/>
            <person name="Saif S."/>
            <person name="Shea T."/>
            <person name="Sykes S."/>
            <person name="Wortman J."/>
            <person name="Nusbaum C."/>
            <person name="Birren B."/>
        </authorList>
    </citation>
    <scope>NUCLEOTIDE SEQUENCE [LARGE SCALE GENOMIC DNA]</scope>
    <source>
        <strain evidence="5 6">BCC8398</strain>
    </source>
</reference>
<dbReference type="Pfam" id="PF06032">
    <property type="entry name" value="S-Me-THD_N"/>
    <property type="match status" value="1"/>
</dbReference>
<dbReference type="Gene3D" id="2.40.390.10">
    <property type="entry name" value="CV3147-like"/>
    <property type="match status" value="1"/>
</dbReference>
<dbReference type="OrthoDB" id="5404895at2759"/>
<gene>
    <name evidence="5" type="ORF">I316_06377</name>
</gene>
<dbReference type="Gene3D" id="3.30.420.40">
    <property type="match status" value="1"/>
</dbReference>
<dbReference type="InterPro" id="IPR027479">
    <property type="entry name" value="S-Me-THD_N_sf"/>
</dbReference>
<dbReference type="InterPro" id="IPR048350">
    <property type="entry name" value="S-Me-THD-like_C"/>
</dbReference>
<evidence type="ECO:0000313" key="5">
    <source>
        <dbReference type="EMBL" id="OCF31991.1"/>
    </source>
</evidence>
<reference evidence="6" key="2">
    <citation type="submission" date="2013-12" db="EMBL/GenBank/DDBJ databases">
        <title>Evolution of pathogenesis and genome organization in the Tremellales.</title>
        <authorList>
            <person name="Cuomo C."/>
            <person name="Litvintseva A."/>
            <person name="Heitman J."/>
            <person name="Chen Y."/>
            <person name="Sun S."/>
            <person name="Springer D."/>
            <person name="Dromer F."/>
            <person name="Young S."/>
            <person name="Zeng Q."/>
            <person name="Chapman S."/>
            <person name="Gujja S."/>
            <person name="Saif S."/>
            <person name="Birren B."/>
        </authorList>
    </citation>
    <scope>NUCLEOTIDE SEQUENCE [LARGE SCALE GENOMIC DNA]</scope>
    <source>
        <strain evidence="6">BCC8398</strain>
    </source>
</reference>
<evidence type="ECO:0000313" key="6">
    <source>
        <dbReference type="Proteomes" id="UP000092666"/>
    </source>
</evidence>
<dbReference type="Pfam" id="PF20906">
    <property type="entry name" value="S-Me-THD_C"/>
    <property type="match status" value="1"/>
</dbReference>
<proteinExistence type="predicted"/>
<organism evidence="5 6">
    <name type="scientific">Kwoniella heveanensis BCC8398</name>
    <dbReference type="NCBI Taxonomy" id="1296120"/>
    <lineage>
        <taxon>Eukaryota</taxon>
        <taxon>Fungi</taxon>
        <taxon>Dikarya</taxon>
        <taxon>Basidiomycota</taxon>
        <taxon>Agaricomycotina</taxon>
        <taxon>Tremellomycetes</taxon>
        <taxon>Tremellales</taxon>
        <taxon>Cryptococcaceae</taxon>
        <taxon>Kwoniella</taxon>
    </lineage>
</organism>
<dbReference type="GO" id="GO:0016787">
    <property type="term" value="F:hydrolase activity"/>
    <property type="evidence" value="ECO:0007669"/>
    <property type="project" value="InterPro"/>
</dbReference>
<dbReference type="PANTHER" id="PTHR11365:SF10">
    <property type="entry name" value="HYDANTOINASE_OXOPROLINASE"/>
    <property type="match status" value="1"/>
</dbReference>
<evidence type="ECO:0000259" key="1">
    <source>
        <dbReference type="Pfam" id="PF01968"/>
    </source>
</evidence>
<dbReference type="InterPro" id="IPR008040">
    <property type="entry name" value="Hydant_A_N"/>
</dbReference>
<evidence type="ECO:0000259" key="2">
    <source>
        <dbReference type="Pfam" id="PF05378"/>
    </source>
</evidence>
<feature type="domain" description="Hydantoinase A/oxoprolinase" evidence="1">
    <location>
        <begin position="206"/>
        <end position="427"/>
    </location>
</feature>
<dbReference type="Pfam" id="PF05378">
    <property type="entry name" value="Hydant_A_N"/>
    <property type="match status" value="1"/>
</dbReference>
<dbReference type="SUPFAM" id="SSF160991">
    <property type="entry name" value="CV3147-like"/>
    <property type="match status" value="1"/>
</dbReference>
<feature type="domain" description="Hydantoinase/oxoprolinase N-terminal" evidence="2">
    <location>
        <begin position="8"/>
        <end position="186"/>
    </location>
</feature>
<dbReference type="EMBL" id="KI669511">
    <property type="protein sequence ID" value="OCF31991.1"/>
    <property type="molecule type" value="Genomic_DNA"/>
</dbReference>
<dbReference type="InterPro" id="IPR002821">
    <property type="entry name" value="Hydantoinase_A"/>
</dbReference>
<dbReference type="AlphaFoldDB" id="A0A1B9GLZ0"/>
<sequence>MSAIPSLRIGVDVGGTNTDAVILDLSAGSSRPVLANYKTTTTPDVASGIQEAIRQTLLKANVNKDIIQAVSIGTTSFVNSLIERDASKLERVAVIRLSGPFGKLAPPFVSFPNELRRLLEGPCFFAEGGLQVDGSEISPVNPLQIRSICAEIRRQGIQTVAISGCYSPIDRIILQEELVRDIVRAEIPGIKVCISKEVAHIGLLQRENATILNAALLKFAQTTIAGFTQSARTLDLSCPLFLTSNDGTLLSCEEAAKFPIKTFSSGPTNSMRGANFLANLGDHDRPKETALVMDIGGTTTEVGVLLPTGFPRQASATHELCGVPLNFSMPHVHSVGLGGGSRVRKDHKGTTTIGPDSVGYKIQELGLIFGGDVFTTTDAIVAATQLKSIGNADLVKDIPEDEVRAARQRIRQMLEAAVDGMKTSAQDVPVYLVGGGAILVPDTLKGVSKIHRFPFCEAANAVGAACAQISGTIDTFEDTSKLSVEEVQRIVEQSAIDKAIAAGADPERTVVVESQAIPIAYTTGRCRFYVKAAGDWTGAAKSVVEETMEDAAGPSARSWDTTSHVVPARPANIDQEIPATDLAITADDILGYKPQVQQGEWQLSELDIEWIATGCYILGTGGGGNPHGIYLAIRELMRKGSIVRVVDINTLDQDKVVMYGGGIGSPEVASEKLVSGKIGDTARALLRFMNMDNLGAMAAVEIGGGNGMVAMLSGSSSDLNVPIIDGDFMGRAYPTGWQTTVNVYAEDDQATMVLPSLMDSGDGTQMLLTKAKHYKDVDNVLRAACMEMGTSASVVARPLTKPQSERALIRNTVSQSWRIGRAVALANRQGNIDNIGQVLVDALGGPEASRVLFEGKIVHVGRRLHKGHSYGEIEIHALAGIDAISEPENTRTRFKGVMKSESKLPLVHAEATVSVPFKNENLLAEHIVDGQTEVVCGVPDLISVLDAQNGTALGTPEYKYGLRVIVIGITAAPQWTDTARGLELGSLSAFGYDIPYRPLGRYVKPRSVIEEYSS</sequence>
<name>A0A1B9GLZ0_9TREE</name>
<dbReference type="InterPro" id="IPR043129">
    <property type="entry name" value="ATPase_NBD"/>
</dbReference>
<evidence type="ECO:0000259" key="3">
    <source>
        <dbReference type="Pfam" id="PF06032"/>
    </source>
</evidence>
<dbReference type="InterPro" id="IPR010318">
    <property type="entry name" value="S-Me-THD_N"/>
</dbReference>
<dbReference type="Gene3D" id="3.40.1610.10">
    <property type="entry name" value="CV3147-like domain"/>
    <property type="match status" value="1"/>
</dbReference>
<dbReference type="SUPFAM" id="SSF53067">
    <property type="entry name" value="Actin-like ATPase domain"/>
    <property type="match status" value="2"/>
</dbReference>
<feature type="domain" description="S-Me-THD N-terminal" evidence="3">
    <location>
        <begin position="607"/>
        <end position="769"/>
    </location>
</feature>
<evidence type="ECO:0000259" key="4">
    <source>
        <dbReference type="Pfam" id="PF20906"/>
    </source>
</evidence>
<dbReference type="PANTHER" id="PTHR11365">
    <property type="entry name" value="5-OXOPROLINASE RELATED"/>
    <property type="match status" value="1"/>
</dbReference>
<keyword evidence="6" id="KW-1185">Reference proteome</keyword>
<protein>
    <submittedName>
        <fullName evidence="5">Hydantoinase</fullName>
    </submittedName>
</protein>
<feature type="domain" description="S-Me-THD-like C-terminal" evidence="4">
    <location>
        <begin position="775"/>
        <end position="999"/>
    </location>
</feature>
<dbReference type="Proteomes" id="UP000092666">
    <property type="component" value="Unassembled WGS sequence"/>
</dbReference>
<dbReference type="FunFam" id="3.40.1610.10:FF:000001">
    <property type="entry name" value="Hydantoinase, putative"/>
    <property type="match status" value="1"/>
</dbReference>